<comment type="similarity">
    <text evidence="1">Belongs to the sulfatase family.</text>
</comment>
<dbReference type="SUPFAM" id="SSF53649">
    <property type="entry name" value="Alkaline phosphatase-like"/>
    <property type="match status" value="1"/>
</dbReference>
<dbReference type="EMBL" id="CP134536">
    <property type="protein sequence ID" value="WNH13257.1"/>
    <property type="molecule type" value="Genomic_DNA"/>
</dbReference>
<evidence type="ECO:0000256" key="1">
    <source>
        <dbReference type="ARBA" id="ARBA00008779"/>
    </source>
</evidence>
<dbReference type="Gene3D" id="3.40.720.10">
    <property type="entry name" value="Alkaline Phosphatase, subunit A"/>
    <property type="match status" value="1"/>
</dbReference>
<keyword evidence="5" id="KW-1185">Reference proteome</keyword>
<accession>A0ABY9Y4R9</accession>
<dbReference type="PANTHER" id="PTHR43751">
    <property type="entry name" value="SULFATASE"/>
    <property type="match status" value="1"/>
</dbReference>
<dbReference type="CDD" id="cd16027">
    <property type="entry name" value="SGSH"/>
    <property type="match status" value="1"/>
</dbReference>
<dbReference type="PANTHER" id="PTHR43751:SF1">
    <property type="entry name" value="SULFATASE ATSG-RELATED"/>
    <property type="match status" value="1"/>
</dbReference>
<evidence type="ECO:0000313" key="5">
    <source>
        <dbReference type="Proteomes" id="UP001303407"/>
    </source>
</evidence>
<dbReference type="Proteomes" id="UP001303407">
    <property type="component" value="Chromosome"/>
</dbReference>
<gene>
    <name evidence="4" type="ORF">RHP49_03140</name>
</gene>
<dbReference type="PROSITE" id="PS00523">
    <property type="entry name" value="SULFATASE_1"/>
    <property type="match status" value="1"/>
</dbReference>
<protein>
    <submittedName>
        <fullName evidence="4">Sulfatase</fullName>
    </submittedName>
</protein>
<organism evidence="4 5">
    <name type="scientific">Thalassobellus suaedae</name>
    <dbReference type="NCBI Taxonomy" id="3074124"/>
    <lineage>
        <taxon>Bacteria</taxon>
        <taxon>Pseudomonadati</taxon>
        <taxon>Bacteroidota</taxon>
        <taxon>Flavobacteriia</taxon>
        <taxon>Flavobacteriales</taxon>
        <taxon>Flavobacteriaceae</taxon>
        <taxon>Thalassobellus</taxon>
    </lineage>
</organism>
<evidence type="ECO:0000256" key="2">
    <source>
        <dbReference type="ARBA" id="ARBA00022801"/>
    </source>
</evidence>
<dbReference type="InterPro" id="IPR052701">
    <property type="entry name" value="GAG_Ulvan_Degrading_Sulfatases"/>
</dbReference>
<keyword evidence="2" id="KW-0378">Hydrolase</keyword>
<evidence type="ECO:0000313" key="4">
    <source>
        <dbReference type="EMBL" id="WNH13257.1"/>
    </source>
</evidence>
<evidence type="ECO:0000259" key="3">
    <source>
        <dbReference type="Pfam" id="PF00884"/>
    </source>
</evidence>
<reference evidence="4 5" key="1">
    <citation type="submission" date="2023-09" db="EMBL/GenBank/DDBJ databases">
        <title>Thalassobella suaedae gen. nov., sp. nov., a marine bacterium of the family Flavobacteriaceae isolated from a halophyte Suaeda japonica.</title>
        <authorList>
            <person name="Lee S.Y."/>
            <person name="Hwang C.Y."/>
        </authorList>
    </citation>
    <scope>NUCLEOTIDE SEQUENCE [LARGE SCALE GENOMIC DNA]</scope>
    <source>
        <strain evidence="4 5">HL-DH10</strain>
    </source>
</reference>
<name>A0ABY9Y4R9_9FLAO</name>
<dbReference type="InterPro" id="IPR017850">
    <property type="entry name" value="Alkaline_phosphatase_core_sf"/>
</dbReference>
<feature type="domain" description="Sulfatase N-terminal" evidence="3">
    <location>
        <begin position="41"/>
        <end position="326"/>
    </location>
</feature>
<dbReference type="InterPro" id="IPR024607">
    <property type="entry name" value="Sulfatase_CS"/>
</dbReference>
<sequence length="518" mass="59159">MKKMNLFYKIPKALFSMCFAFAYIVILSLFSGCQSKIEKKPNILFCIADDQSFLHTSFQGTKIIRTPNIDRVAYNGIVFQNAYCNVSSCSPSRASILTGKNIWELEEGGLLFGALPKKFNTFPQLLKQNGYETGFTGKGYGPAKLEEPFQTKPIAQSYNSITMDAPEGISNIDYSGNFKDFLSKRDEQKPFFFWYGGHEPHRGYKQGIGAESGMDISKIEVPGFLPNNEVVRSDIADYYYEIEWFDSHLGRMIKILEEAGELDNTIIITTADNGMPFPRAKSSSYEYGTHLPLAIYWGNKIKAGLEIEDFISFIDFAPTLLEVAGIDIPEAITGNSFLDVMLANKSGQIDSTRNRVFTAFERHTYCRPDGMPYPIRTIQKGDWLYMVNFEPNRWPAGDPDFLSPHQGFYGDIDAGPTRDYLISNNDEPSVKYYFDLSMAKRPETELYNIKDDPYQLNNLASKPEYSDLGKKMQIELFDYLKKTNDPRMEGLSPWDNYPYFFTGYDKRYLKPIGERDIE</sequence>
<proteinExistence type="inferred from homology"/>
<dbReference type="RefSeq" id="WP_415863235.1">
    <property type="nucleotide sequence ID" value="NZ_CP134536.1"/>
</dbReference>
<dbReference type="Pfam" id="PF00884">
    <property type="entry name" value="Sulfatase"/>
    <property type="match status" value="1"/>
</dbReference>
<dbReference type="InterPro" id="IPR000917">
    <property type="entry name" value="Sulfatase_N"/>
</dbReference>
<dbReference type="PROSITE" id="PS51257">
    <property type="entry name" value="PROKAR_LIPOPROTEIN"/>
    <property type="match status" value="1"/>
</dbReference>